<organism evidence="2 3">
    <name type="scientific">Cercophora newfieldiana</name>
    <dbReference type="NCBI Taxonomy" id="92897"/>
    <lineage>
        <taxon>Eukaryota</taxon>
        <taxon>Fungi</taxon>
        <taxon>Dikarya</taxon>
        <taxon>Ascomycota</taxon>
        <taxon>Pezizomycotina</taxon>
        <taxon>Sordariomycetes</taxon>
        <taxon>Sordariomycetidae</taxon>
        <taxon>Sordariales</taxon>
        <taxon>Lasiosphaeriaceae</taxon>
        <taxon>Cercophora</taxon>
    </lineage>
</organism>
<comment type="caution">
    <text evidence="2">The sequence shown here is derived from an EMBL/GenBank/DDBJ whole genome shotgun (WGS) entry which is preliminary data.</text>
</comment>
<keyword evidence="3" id="KW-1185">Reference proteome</keyword>
<evidence type="ECO:0000256" key="1">
    <source>
        <dbReference type="SAM" id="MobiDB-lite"/>
    </source>
</evidence>
<proteinExistence type="predicted"/>
<evidence type="ECO:0000313" key="2">
    <source>
        <dbReference type="EMBL" id="KAK0652679.1"/>
    </source>
</evidence>
<feature type="compositionally biased region" description="Basic residues" evidence="1">
    <location>
        <begin position="128"/>
        <end position="138"/>
    </location>
</feature>
<dbReference type="EMBL" id="JAULSV010000002">
    <property type="protein sequence ID" value="KAK0652679.1"/>
    <property type="molecule type" value="Genomic_DNA"/>
</dbReference>
<gene>
    <name evidence="2" type="ORF">B0T16DRAFT_320693</name>
</gene>
<feature type="region of interest" description="Disordered" evidence="1">
    <location>
        <begin position="1"/>
        <end position="42"/>
    </location>
</feature>
<dbReference type="Proteomes" id="UP001174936">
    <property type="component" value="Unassembled WGS sequence"/>
</dbReference>
<dbReference type="Gene3D" id="2.20.70.10">
    <property type="match status" value="1"/>
</dbReference>
<reference evidence="2" key="1">
    <citation type="submission" date="2023-06" db="EMBL/GenBank/DDBJ databases">
        <title>Genome-scale phylogeny and comparative genomics of the fungal order Sordariales.</title>
        <authorList>
            <consortium name="Lawrence Berkeley National Laboratory"/>
            <person name="Hensen N."/>
            <person name="Bonometti L."/>
            <person name="Westerberg I."/>
            <person name="Brannstrom I.O."/>
            <person name="Guillou S."/>
            <person name="Cros-Aarteil S."/>
            <person name="Calhoun S."/>
            <person name="Haridas S."/>
            <person name="Kuo A."/>
            <person name="Mondo S."/>
            <person name="Pangilinan J."/>
            <person name="Riley R."/>
            <person name="Labutti K."/>
            <person name="Andreopoulos B."/>
            <person name="Lipzen A."/>
            <person name="Chen C."/>
            <person name="Yanf M."/>
            <person name="Daum C."/>
            <person name="Ng V."/>
            <person name="Clum A."/>
            <person name="Steindorff A."/>
            <person name="Ohm R."/>
            <person name="Martin F."/>
            <person name="Silar P."/>
            <person name="Natvig D."/>
            <person name="Lalanne C."/>
            <person name="Gautier V."/>
            <person name="Ament-Velasquez S.L."/>
            <person name="Kruys A."/>
            <person name="Hutchinson M.I."/>
            <person name="Powell A.J."/>
            <person name="Barry K."/>
            <person name="Miller A.N."/>
            <person name="Grigoriev I.V."/>
            <person name="Debuchy R."/>
            <person name="Gladieux P."/>
            <person name="Thoren M.H."/>
            <person name="Johannesson H."/>
        </authorList>
    </citation>
    <scope>NUCLEOTIDE SEQUENCE</scope>
    <source>
        <strain evidence="2">SMH2532-1</strain>
    </source>
</reference>
<feature type="compositionally biased region" description="Basic and acidic residues" evidence="1">
    <location>
        <begin position="146"/>
        <end position="164"/>
    </location>
</feature>
<dbReference type="AlphaFoldDB" id="A0AA39YHF5"/>
<feature type="region of interest" description="Disordered" evidence="1">
    <location>
        <begin position="96"/>
        <end position="201"/>
    </location>
</feature>
<accession>A0AA39YHF5</accession>
<sequence length="294" mass="33067">MSSNTPSDPPPSYAQATGSETEPSTNRPERNGIPLRARRSMEDELRPLPEGWVRTFDPASQHQFFVDTKADPPRSIWHHPYDDEQFLQTLSPAARESIRASGRIPNKADFAAEPTDEDAFHSDGSASRPRRKLGRKLKDKITGTTHEQREAERRRREEEEREAYQQHTAFRRAMIDSTRTGRPQLLGKDRNGQDIYLEPTGRGYPGVDNIHRLSPYLSEVSYRPDRRPGPPGRYLRPEFDMYGGEQGYGGGNWNRPNTAYRRPVGIGYGGGMGFPLFAPLMGGVLLGSLAGSMI</sequence>
<evidence type="ECO:0000313" key="3">
    <source>
        <dbReference type="Proteomes" id="UP001174936"/>
    </source>
</evidence>
<protein>
    <recommendedName>
        <fullName evidence="4">WW domain-containing protein</fullName>
    </recommendedName>
</protein>
<evidence type="ECO:0008006" key="4">
    <source>
        <dbReference type="Google" id="ProtNLM"/>
    </source>
</evidence>
<name>A0AA39YHF5_9PEZI</name>
<feature type="compositionally biased region" description="Polar residues" evidence="1">
    <location>
        <begin position="14"/>
        <end position="26"/>
    </location>
</feature>